<dbReference type="KEGG" id="pamo:BAR1_02440"/>
<name>A0A347UDG2_9RHOB</name>
<dbReference type="SUPFAM" id="SSF103247">
    <property type="entry name" value="TT1751-like"/>
    <property type="match status" value="1"/>
</dbReference>
<accession>A0A347UDG2</accession>
<keyword evidence="3" id="KW-1185">Reference proteome</keyword>
<dbReference type="InterPro" id="IPR035923">
    <property type="entry name" value="TT1751-like_sf"/>
</dbReference>
<dbReference type="RefSeq" id="WP_118941548.1">
    <property type="nucleotide sequence ID" value="NZ_CP032125.1"/>
</dbReference>
<dbReference type="Proteomes" id="UP000261704">
    <property type="component" value="Chromosome"/>
</dbReference>
<evidence type="ECO:0000256" key="1">
    <source>
        <dbReference type="SAM" id="SignalP"/>
    </source>
</evidence>
<gene>
    <name evidence="2" type="ORF">BAR1_02440</name>
</gene>
<feature type="chain" id="PRO_5016707874" evidence="1">
    <location>
        <begin position="21"/>
        <end position="146"/>
    </location>
</feature>
<dbReference type="OrthoDB" id="7363179at2"/>
<reference evidence="2 3" key="1">
    <citation type="submission" date="2018-09" db="EMBL/GenBank/DDBJ databases">
        <title>Profundibacter amoris BAR1 gen. nov., sp. nov., a new member of the Roseobacter clade isolated at Lokis Castle Vent Field on the Arctic Mid-Oceanic Ridge.</title>
        <authorList>
            <person name="Le Moine Bauer S."/>
            <person name="Sjoeberg A.G."/>
            <person name="L'Haridon S."/>
            <person name="Stokke R."/>
            <person name="Roalkvam I."/>
            <person name="Steen I.H."/>
            <person name="Dahle H."/>
        </authorList>
    </citation>
    <scope>NUCLEOTIDE SEQUENCE [LARGE SCALE GENOMIC DNA]</scope>
    <source>
        <strain evidence="2 3">BAR1</strain>
    </source>
</reference>
<dbReference type="AlphaFoldDB" id="A0A347UDG2"/>
<feature type="signal peptide" evidence="1">
    <location>
        <begin position="1"/>
        <end position="20"/>
    </location>
</feature>
<keyword evidence="1" id="KW-0732">Signal</keyword>
<protein>
    <submittedName>
        <fullName evidence="2">DUF302 domain-containing protein</fullName>
    </submittedName>
</protein>
<evidence type="ECO:0000313" key="3">
    <source>
        <dbReference type="Proteomes" id="UP000261704"/>
    </source>
</evidence>
<proteinExistence type="predicted"/>
<sequence>MFHRLIAPLLATLIAAPVWADEAITYTSPDDFDDTVFSVESAILDAGLVIDLTSHTGDMLERTRPVTGSDVVLFENADIFSFCSATLSRKVMEADIMNIVHCPYRIFVMQQGGSDQVIVGFKAMPEGVMKEVQALLDGIVKDALGL</sequence>
<organism evidence="2 3">
    <name type="scientific">Profundibacter amoris</name>
    <dbReference type="NCBI Taxonomy" id="2171755"/>
    <lineage>
        <taxon>Bacteria</taxon>
        <taxon>Pseudomonadati</taxon>
        <taxon>Pseudomonadota</taxon>
        <taxon>Alphaproteobacteria</taxon>
        <taxon>Rhodobacterales</taxon>
        <taxon>Paracoccaceae</taxon>
        <taxon>Profundibacter</taxon>
    </lineage>
</organism>
<dbReference type="EMBL" id="CP032125">
    <property type="protein sequence ID" value="AXX96890.1"/>
    <property type="molecule type" value="Genomic_DNA"/>
</dbReference>
<evidence type="ECO:0000313" key="2">
    <source>
        <dbReference type="EMBL" id="AXX96890.1"/>
    </source>
</evidence>
<dbReference type="Gene3D" id="3.30.310.70">
    <property type="entry name" value="TT1751-like domain"/>
    <property type="match status" value="1"/>
</dbReference>